<dbReference type="Gene3D" id="3.40.190.150">
    <property type="entry name" value="Bordetella uptake gene, domain 1"/>
    <property type="match status" value="1"/>
</dbReference>
<dbReference type="PIRSF" id="PIRSF017082">
    <property type="entry name" value="YflP"/>
    <property type="match status" value="1"/>
</dbReference>
<dbReference type="Gene3D" id="3.40.190.10">
    <property type="entry name" value="Periplasmic binding protein-like II"/>
    <property type="match status" value="1"/>
</dbReference>
<dbReference type="PANTHER" id="PTHR42928">
    <property type="entry name" value="TRICARBOXYLATE-BINDING PROTEIN"/>
    <property type="match status" value="1"/>
</dbReference>
<dbReference type="EMBL" id="BMYK01000032">
    <property type="protein sequence ID" value="GHD00654.1"/>
    <property type="molecule type" value="Genomic_DNA"/>
</dbReference>
<dbReference type="SUPFAM" id="SSF53850">
    <property type="entry name" value="Periplasmic binding protein-like II"/>
    <property type="match status" value="1"/>
</dbReference>
<sequence>MRQHHDAARTRRHVLQQGLATATGIAAAIASPLSFAQGAWPTKPVTLVVGYPPGGQTDFAGRMVTAGMQSVLGQGVVIDNKAGAGGNIGTDNVMKSAPDGYRLLVGNGNITLNPHTYRNTAMADPLKLTPIGLLLTSSLILAVPNTVPAKNVKEFIDWVKAQDKAGKDIDYASAGPGSLTHASMELFRDRIGKPKMNHVPYKGSGPAMTDLIAGRVSAMFDAASVIAPFIKSGQLRPLLVTGAQRVPAFPDIPTAAEAGVKDFEVISFIGLYGPPGLPADIVAKSNQAMNAALKDPKIVSGITERGDEVGGGTPEQLAKMTRYYFDLWRDIVKANDIRAE</sequence>
<name>A0ABQ3GCW3_9BURK</name>
<keyword evidence="3" id="KW-1185">Reference proteome</keyword>
<protein>
    <recommendedName>
        <fullName evidence="4">Tripartite-type tricarboxylate transporter receptor subunit TctC</fullName>
    </recommendedName>
</protein>
<dbReference type="Pfam" id="PF03401">
    <property type="entry name" value="TctC"/>
    <property type="match status" value="1"/>
</dbReference>
<evidence type="ECO:0000256" key="1">
    <source>
        <dbReference type="ARBA" id="ARBA00006987"/>
    </source>
</evidence>
<dbReference type="CDD" id="cd07012">
    <property type="entry name" value="PBP2_Bug_TTT"/>
    <property type="match status" value="1"/>
</dbReference>
<evidence type="ECO:0000313" key="3">
    <source>
        <dbReference type="Proteomes" id="UP000626210"/>
    </source>
</evidence>
<dbReference type="InterPro" id="IPR042100">
    <property type="entry name" value="Bug_dom1"/>
</dbReference>
<organism evidence="2 3">
    <name type="scientific">Pseudorhodoferax aquiterrae</name>
    <dbReference type="NCBI Taxonomy" id="747304"/>
    <lineage>
        <taxon>Bacteria</taxon>
        <taxon>Pseudomonadati</taxon>
        <taxon>Pseudomonadota</taxon>
        <taxon>Betaproteobacteria</taxon>
        <taxon>Burkholderiales</taxon>
        <taxon>Comamonadaceae</taxon>
    </lineage>
</organism>
<dbReference type="InterPro" id="IPR005064">
    <property type="entry name" value="BUG"/>
</dbReference>
<gene>
    <name evidence="2" type="ORF">GCM10007320_58300</name>
</gene>
<dbReference type="RefSeq" id="WP_189690387.1">
    <property type="nucleotide sequence ID" value="NZ_BMYK01000032.1"/>
</dbReference>
<comment type="similarity">
    <text evidence="1">Belongs to the UPF0065 (bug) family.</text>
</comment>
<comment type="caution">
    <text evidence="2">The sequence shown here is derived from an EMBL/GenBank/DDBJ whole genome shotgun (WGS) entry which is preliminary data.</text>
</comment>
<dbReference type="InterPro" id="IPR006311">
    <property type="entry name" value="TAT_signal"/>
</dbReference>
<dbReference type="PANTHER" id="PTHR42928:SF5">
    <property type="entry name" value="BLR1237 PROTEIN"/>
    <property type="match status" value="1"/>
</dbReference>
<dbReference type="Proteomes" id="UP000626210">
    <property type="component" value="Unassembled WGS sequence"/>
</dbReference>
<evidence type="ECO:0000313" key="2">
    <source>
        <dbReference type="EMBL" id="GHD00654.1"/>
    </source>
</evidence>
<proteinExistence type="inferred from homology"/>
<reference evidence="3" key="1">
    <citation type="journal article" date="2019" name="Int. J. Syst. Evol. Microbiol.">
        <title>The Global Catalogue of Microorganisms (GCM) 10K type strain sequencing project: providing services to taxonomists for standard genome sequencing and annotation.</title>
        <authorList>
            <consortium name="The Broad Institute Genomics Platform"/>
            <consortium name="The Broad Institute Genome Sequencing Center for Infectious Disease"/>
            <person name="Wu L."/>
            <person name="Ma J."/>
        </authorList>
    </citation>
    <scope>NUCLEOTIDE SEQUENCE [LARGE SCALE GENOMIC DNA]</scope>
    <source>
        <strain evidence="3">KCTC 23314</strain>
    </source>
</reference>
<accession>A0ABQ3GCW3</accession>
<dbReference type="PROSITE" id="PS51318">
    <property type="entry name" value="TAT"/>
    <property type="match status" value="1"/>
</dbReference>
<evidence type="ECO:0008006" key="4">
    <source>
        <dbReference type="Google" id="ProtNLM"/>
    </source>
</evidence>